<dbReference type="Proteomes" id="UP000284002">
    <property type="component" value="Unassembled WGS sequence"/>
</dbReference>
<reference evidence="2 3" key="1">
    <citation type="submission" date="2016-10" db="EMBL/GenBank/DDBJ databases">
        <title>Comparative genome analysis of multiple Pseudomonas spp. focuses on biocontrol and plant growth promoting traits.</title>
        <authorList>
            <person name="Tao X.-Y."/>
            <person name="Taylor C.G."/>
        </authorList>
    </citation>
    <scope>NUCLEOTIDE SEQUENCE [LARGE SCALE GENOMIC DNA]</scope>
    <source>
        <strain evidence="2 3">36C6</strain>
    </source>
</reference>
<gene>
    <name evidence="2" type="ORF">BK662_09785</name>
</gene>
<dbReference type="RefSeq" id="WP_123357955.1">
    <property type="nucleotide sequence ID" value="NZ_MOBM01000012.1"/>
</dbReference>
<organism evidence="2 3">
    <name type="scientific">Pseudomonas frederiksbergensis</name>
    <dbReference type="NCBI Taxonomy" id="104087"/>
    <lineage>
        <taxon>Bacteria</taxon>
        <taxon>Pseudomonadati</taxon>
        <taxon>Pseudomonadota</taxon>
        <taxon>Gammaproteobacteria</taxon>
        <taxon>Pseudomonadales</taxon>
        <taxon>Pseudomonadaceae</taxon>
        <taxon>Pseudomonas</taxon>
    </lineage>
</organism>
<protein>
    <submittedName>
        <fullName evidence="2">Integrase</fullName>
    </submittedName>
</protein>
<dbReference type="SUPFAM" id="SSF56349">
    <property type="entry name" value="DNA breaking-rejoining enzymes"/>
    <property type="match status" value="1"/>
</dbReference>
<sequence length="629" mass="70610">MSDNTLAALPWAPLAAQPGDVRELSESERDALIISATQVDGQWVILSHYGDDTWQLDGFPSNVPASKKRLDFGTVPPAFRAVMKAMLYRYLRRGRRGMNRPKGAVLQGCFLTAKPFLRHLEALKLDHLGAATPLICATYVATCKAHRQTSRSKGKPLSPRGLQCRFSAVEALHELSQYTDDRMPQPPWPETSAMAMAGLTGRGAQSGKTPLIPDDVFCALFERAYQQVERGQQLLDLREALDALAGQRRGQSRRSVIAAKNHHLGARGWEGGLRAFNKALIDLRTACYIFLASTSGCRNHELANVQSGSHHRSQDDEGTVFHWMRSRSDKTDAGIHDWMIPEAAVRTLRLMERWVAPYQARIAAEIVQRRRASPHDPQIVEAHKHRHALFLGVDSKADNQVRTLTNTSWDLNLKTFAKDCGLSWNLASHQFRRKFANYAAHSRFGDLRYLKEHYAHWSLDMTLGYALDDSWGQHLDLELYADIQAELEDIKFGVVDNWLGDEPLAGGFGRTLKQWQREPQNLLIFKDHASMLKSIAESTAIRSNGHAWCTADNDGCVGNTLERTRCGNCNNAVIGPRHAVIYQRLYDDLKGLLHCTDIGEGGRQRVERDLNRCRDVLAQLGMDPEILIA</sequence>
<dbReference type="InterPro" id="IPR011010">
    <property type="entry name" value="DNA_brk_join_enz"/>
</dbReference>
<name>A0A423HUA5_9PSED</name>
<keyword evidence="1" id="KW-0233">DNA recombination</keyword>
<evidence type="ECO:0000256" key="1">
    <source>
        <dbReference type="ARBA" id="ARBA00023172"/>
    </source>
</evidence>
<evidence type="ECO:0000313" key="2">
    <source>
        <dbReference type="EMBL" id="RON16794.1"/>
    </source>
</evidence>
<dbReference type="AlphaFoldDB" id="A0A423HUA5"/>
<dbReference type="GO" id="GO:0006310">
    <property type="term" value="P:DNA recombination"/>
    <property type="evidence" value="ECO:0007669"/>
    <property type="project" value="UniProtKB-KW"/>
</dbReference>
<dbReference type="GO" id="GO:0015074">
    <property type="term" value="P:DNA integration"/>
    <property type="evidence" value="ECO:0007669"/>
    <property type="project" value="InterPro"/>
</dbReference>
<dbReference type="GO" id="GO:0003677">
    <property type="term" value="F:DNA binding"/>
    <property type="evidence" value="ECO:0007669"/>
    <property type="project" value="InterPro"/>
</dbReference>
<dbReference type="EMBL" id="MOBM01000012">
    <property type="protein sequence ID" value="RON16794.1"/>
    <property type="molecule type" value="Genomic_DNA"/>
</dbReference>
<evidence type="ECO:0000313" key="3">
    <source>
        <dbReference type="Proteomes" id="UP000284002"/>
    </source>
</evidence>
<dbReference type="Gene3D" id="1.10.443.10">
    <property type="entry name" value="Intergrase catalytic core"/>
    <property type="match status" value="1"/>
</dbReference>
<dbReference type="InterPro" id="IPR013762">
    <property type="entry name" value="Integrase-like_cat_sf"/>
</dbReference>
<proteinExistence type="predicted"/>
<accession>A0A423HUA5</accession>
<comment type="caution">
    <text evidence="2">The sequence shown here is derived from an EMBL/GenBank/DDBJ whole genome shotgun (WGS) entry which is preliminary data.</text>
</comment>